<dbReference type="RefSeq" id="WP_120462732.1">
    <property type="nucleotide sequence ID" value="NZ_BMIW01000001.1"/>
</dbReference>
<evidence type="ECO:0000313" key="6">
    <source>
        <dbReference type="EMBL" id="GGF83537.1"/>
    </source>
</evidence>
<feature type="domain" description="Putative zinc-finger" evidence="5">
    <location>
        <begin position="3"/>
        <end position="37"/>
    </location>
</feature>
<dbReference type="Proteomes" id="UP000608420">
    <property type="component" value="Unassembled WGS sequence"/>
</dbReference>
<reference evidence="7" key="1">
    <citation type="journal article" date="2019" name="Int. J. Syst. Evol. Microbiol.">
        <title>The Global Catalogue of Microorganisms (GCM) 10K type strain sequencing project: providing services to taxonomists for standard genome sequencing and annotation.</title>
        <authorList>
            <consortium name="The Broad Institute Genomics Platform"/>
            <consortium name="The Broad Institute Genome Sequencing Center for Infectious Disease"/>
            <person name="Wu L."/>
            <person name="Ma J."/>
        </authorList>
    </citation>
    <scope>NUCLEOTIDE SEQUENCE [LARGE SCALE GENOMIC DNA]</scope>
    <source>
        <strain evidence="7">CGMCC 1.15420</strain>
    </source>
</reference>
<keyword evidence="4" id="KW-0812">Transmembrane</keyword>
<evidence type="ECO:0000256" key="3">
    <source>
        <dbReference type="SAM" id="MobiDB-lite"/>
    </source>
</evidence>
<protein>
    <recommendedName>
        <fullName evidence="2">Anti-sigma-W factor RsiW</fullName>
    </recommendedName>
</protein>
<keyword evidence="4" id="KW-0472">Membrane</keyword>
<evidence type="ECO:0000256" key="4">
    <source>
        <dbReference type="SAM" id="Phobius"/>
    </source>
</evidence>
<feature type="compositionally biased region" description="Low complexity" evidence="3">
    <location>
        <begin position="148"/>
        <end position="160"/>
    </location>
</feature>
<comment type="similarity">
    <text evidence="1">Belongs to the zinc-associated anti-sigma factor (ZAS) superfamily. Anti-sigma-W factor family.</text>
</comment>
<evidence type="ECO:0000313" key="7">
    <source>
        <dbReference type="Proteomes" id="UP000608420"/>
    </source>
</evidence>
<dbReference type="Pfam" id="PF13490">
    <property type="entry name" value="zf-HC2"/>
    <property type="match status" value="1"/>
</dbReference>
<sequence length="414" mass="44630">MKCSEAVEWMHRYLDHDLNEEERSQLFEHIRSCRDCAEEFEILNRLNSRLEQLPKVTPKISLVDSILPQLEEIDRARREEGSASEMIPVREPLVAKSDESASRSRRQSPWRNRAFRFGTMGVTAALVLGIFIYNYQPRTMSDAEMVAQSLSSSNDQEQSSANTDSPNADEGIKSELSPPTGDQPAEGSLNDQDNAAKPGGDAGKGDANTAGDGDGDTAIGQERNATPKASKPDSAGAKDAKGGKTPAVTKSGQTGNQQKDGSNQSKQGQTPASGGNATDPAADSNSSNRSFDGAVADSVEVGGLEDNRFKADVKGIIGFMAFDPWTSPDGGFTVEVNEGHLYLYQNHSDSGDSRKLIADTEFDGTWVQGNWSEDGTEFQYEIEKDGVTSAYTMQTNADSGADASENTDHAPKNK</sequence>
<comment type="caution">
    <text evidence="6">The sequence shown here is derived from an EMBL/GenBank/DDBJ whole genome shotgun (WGS) entry which is preliminary data.</text>
</comment>
<feature type="region of interest" description="Disordered" evidence="3">
    <location>
        <begin position="77"/>
        <end position="108"/>
    </location>
</feature>
<feature type="compositionally biased region" description="Polar residues" evidence="3">
    <location>
        <begin position="248"/>
        <end position="276"/>
    </location>
</feature>
<evidence type="ECO:0000256" key="1">
    <source>
        <dbReference type="ARBA" id="ARBA00024353"/>
    </source>
</evidence>
<organism evidence="6 7">
    <name type="scientific">Paenibacillus aceti</name>
    <dbReference type="NCBI Taxonomy" id="1820010"/>
    <lineage>
        <taxon>Bacteria</taxon>
        <taxon>Bacillati</taxon>
        <taxon>Bacillota</taxon>
        <taxon>Bacilli</taxon>
        <taxon>Bacillales</taxon>
        <taxon>Paenibacillaceae</taxon>
        <taxon>Paenibacillus</taxon>
    </lineage>
</organism>
<name>A0ABQ1VNR0_9BACL</name>
<dbReference type="InterPro" id="IPR041916">
    <property type="entry name" value="Anti_sigma_zinc_sf"/>
</dbReference>
<proteinExistence type="inferred from homology"/>
<keyword evidence="4" id="KW-1133">Transmembrane helix</keyword>
<feature type="region of interest" description="Disordered" evidence="3">
    <location>
        <begin position="146"/>
        <end position="293"/>
    </location>
</feature>
<dbReference type="EMBL" id="BMIW01000001">
    <property type="protein sequence ID" value="GGF83537.1"/>
    <property type="molecule type" value="Genomic_DNA"/>
</dbReference>
<evidence type="ECO:0000259" key="5">
    <source>
        <dbReference type="Pfam" id="PF13490"/>
    </source>
</evidence>
<dbReference type="Gene3D" id="1.10.10.1320">
    <property type="entry name" value="Anti-sigma factor, zinc-finger domain"/>
    <property type="match status" value="1"/>
</dbReference>
<accession>A0ABQ1VNR0</accession>
<evidence type="ECO:0000256" key="2">
    <source>
        <dbReference type="ARBA" id="ARBA00024438"/>
    </source>
</evidence>
<gene>
    <name evidence="6" type="ORF">GCM10010913_01300</name>
</gene>
<feature type="region of interest" description="Disordered" evidence="3">
    <location>
        <begin position="392"/>
        <end position="414"/>
    </location>
</feature>
<keyword evidence="7" id="KW-1185">Reference proteome</keyword>
<dbReference type="InterPro" id="IPR027383">
    <property type="entry name" value="Znf_put"/>
</dbReference>
<feature type="transmembrane region" description="Helical" evidence="4">
    <location>
        <begin position="114"/>
        <end position="135"/>
    </location>
</feature>
<feature type="compositionally biased region" description="Low complexity" evidence="3">
    <location>
        <begin position="195"/>
        <end position="220"/>
    </location>
</feature>